<evidence type="ECO:0000256" key="1">
    <source>
        <dbReference type="ARBA" id="ARBA00004167"/>
    </source>
</evidence>
<keyword evidence="2" id="KW-0488">Methylation</keyword>
<protein>
    <recommendedName>
        <fullName evidence="8">Type II secretion system protein GspG C-terminal domain-containing protein</fullName>
    </recommendedName>
</protein>
<keyword evidence="5" id="KW-0472">Membrane</keyword>
<sequence length="161" mass="17428">MLKMKKGFTLIELLVVIAIVSLLASVVLASLNSSRIKSKDAALMQSAREFEKLLALDYEDSANYSNLTVGHILAGDNCADSFSVSSSLYKSQAIAICENIHDNSPTSSSSYPFFVVFPDVSQQKYSLGVLLNKNFEVGNEIFFCIKSDGSVSEVVGPDCLP</sequence>
<evidence type="ECO:0000256" key="3">
    <source>
        <dbReference type="ARBA" id="ARBA00022692"/>
    </source>
</evidence>
<dbReference type="Gene3D" id="3.30.700.10">
    <property type="entry name" value="Glycoprotein, Type 4 Pilin"/>
    <property type="match status" value="1"/>
</dbReference>
<dbReference type="Proteomes" id="UP000178235">
    <property type="component" value="Unassembled WGS sequence"/>
</dbReference>
<evidence type="ECO:0008006" key="8">
    <source>
        <dbReference type="Google" id="ProtNLM"/>
    </source>
</evidence>
<dbReference type="PROSITE" id="PS00409">
    <property type="entry name" value="PROKAR_NTER_METHYL"/>
    <property type="match status" value="1"/>
</dbReference>
<accession>A0A1F6VF63</accession>
<evidence type="ECO:0000256" key="5">
    <source>
        <dbReference type="ARBA" id="ARBA00023136"/>
    </source>
</evidence>
<dbReference type="InterPro" id="IPR002416">
    <property type="entry name" value="T2SS_protein-GspH"/>
</dbReference>
<dbReference type="EMBL" id="MFTS01000004">
    <property type="protein sequence ID" value="OGI68225.1"/>
    <property type="molecule type" value="Genomic_DNA"/>
</dbReference>
<reference evidence="6 7" key="1">
    <citation type="journal article" date="2016" name="Nat. Commun.">
        <title>Thousands of microbial genomes shed light on interconnected biogeochemical processes in an aquifer system.</title>
        <authorList>
            <person name="Anantharaman K."/>
            <person name="Brown C.T."/>
            <person name="Hug L.A."/>
            <person name="Sharon I."/>
            <person name="Castelle C.J."/>
            <person name="Probst A.J."/>
            <person name="Thomas B.C."/>
            <person name="Singh A."/>
            <person name="Wilkins M.J."/>
            <person name="Karaoz U."/>
            <person name="Brodie E.L."/>
            <person name="Williams K.H."/>
            <person name="Hubbard S.S."/>
            <person name="Banfield J.F."/>
        </authorList>
    </citation>
    <scope>NUCLEOTIDE SEQUENCE [LARGE SCALE GENOMIC DNA]</scope>
</reference>
<evidence type="ECO:0000256" key="2">
    <source>
        <dbReference type="ARBA" id="ARBA00022481"/>
    </source>
</evidence>
<comment type="caution">
    <text evidence="6">The sequence shown here is derived from an EMBL/GenBank/DDBJ whole genome shotgun (WGS) entry which is preliminary data.</text>
</comment>
<dbReference type="InterPro" id="IPR012902">
    <property type="entry name" value="N_methyl_site"/>
</dbReference>
<dbReference type="GO" id="GO:0015627">
    <property type="term" value="C:type II protein secretion system complex"/>
    <property type="evidence" value="ECO:0007669"/>
    <property type="project" value="InterPro"/>
</dbReference>
<dbReference type="AlphaFoldDB" id="A0A1F6VF63"/>
<dbReference type="SUPFAM" id="SSF54523">
    <property type="entry name" value="Pili subunits"/>
    <property type="match status" value="1"/>
</dbReference>
<comment type="subcellular location">
    <subcellularLocation>
        <location evidence="1">Membrane</location>
        <topology evidence="1">Single-pass membrane protein</topology>
    </subcellularLocation>
</comment>
<evidence type="ECO:0000313" key="7">
    <source>
        <dbReference type="Proteomes" id="UP000178235"/>
    </source>
</evidence>
<dbReference type="InterPro" id="IPR045584">
    <property type="entry name" value="Pilin-like"/>
</dbReference>
<gene>
    <name evidence="6" type="ORF">A2738_02035</name>
</gene>
<proteinExistence type="predicted"/>
<dbReference type="PRINTS" id="PR00885">
    <property type="entry name" value="BCTERIALGSPH"/>
</dbReference>
<keyword evidence="4" id="KW-1133">Transmembrane helix</keyword>
<evidence type="ECO:0000313" key="6">
    <source>
        <dbReference type="EMBL" id="OGI68225.1"/>
    </source>
</evidence>
<dbReference type="GO" id="GO:0016020">
    <property type="term" value="C:membrane"/>
    <property type="evidence" value="ECO:0007669"/>
    <property type="project" value="UniProtKB-SubCell"/>
</dbReference>
<evidence type="ECO:0000256" key="4">
    <source>
        <dbReference type="ARBA" id="ARBA00022989"/>
    </source>
</evidence>
<dbReference type="NCBIfam" id="TIGR02532">
    <property type="entry name" value="IV_pilin_GFxxxE"/>
    <property type="match status" value="1"/>
</dbReference>
<organism evidence="6 7">
    <name type="scientific">Candidatus Nomurabacteria bacterium RIFCSPHIGHO2_01_FULL_42_15</name>
    <dbReference type="NCBI Taxonomy" id="1801742"/>
    <lineage>
        <taxon>Bacteria</taxon>
        <taxon>Candidatus Nomuraibacteriota</taxon>
    </lineage>
</organism>
<keyword evidence="3" id="KW-0812">Transmembrane</keyword>
<dbReference type="GO" id="GO:0015628">
    <property type="term" value="P:protein secretion by the type II secretion system"/>
    <property type="evidence" value="ECO:0007669"/>
    <property type="project" value="InterPro"/>
</dbReference>
<name>A0A1F6VF63_9BACT</name>
<dbReference type="Pfam" id="PF07963">
    <property type="entry name" value="N_methyl"/>
    <property type="match status" value="1"/>
</dbReference>